<dbReference type="InterPro" id="IPR050331">
    <property type="entry name" value="Zinc_finger"/>
</dbReference>
<protein>
    <submittedName>
        <fullName evidence="10">Zinc finger C2H2 type domain-containing protein</fullName>
    </submittedName>
</protein>
<dbReference type="InterPro" id="IPR036236">
    <property type="entry name" value="Znf_C2H2_sf"/>
</dbReference>
<dbReference type="InterPro" id="IPR013087">
    <property type="entry name" value="Znf_C2H2_type"/>
</dbReference>
<dbReference type="PANTHER" id="PTHR16515">
    <property type="entry name" value="PR DOMAIN ZINC FINGER PROTEIN"/>
    <property type="match status" value="1"/>
</dbReference>
<feature type="compositionally biased region" description="Basic and acidic residues" evidence="8">
    <location>
        <begin position="105"/>
        <end position="116"/>
    </location>
</feature>
<dbReference type="Pfam" id="PF24537">
    <property type="entry name" value="zf-C2H2_fungi"/>
    <property type="match status" value="1"/>
</dbReference>
<name>A0A8J8W0Q7_9EURO</name>
<dbReference type="Proteomes" id="UP000631181">
    <property type="component" value="Unassembled WGS sequence"/>
</dbReference>
<evidence type="ECO:0000256" key="6">
    <source>
        <dbReference type="ARBA" id="ARBA00023242"/>
    </source>
</evidence>
<feature type="compositionally biased region" description="Polar residues" evidence="8">
    <location>
        <begin position="362"/>
        <end position="387"/>
    </location>
</feature>
<dbReference type="PROSITE" id="PS50157">
    <property type="entry name" value="ZINC_FINGER_C2H2_2"/>
    <property type="match status" value="1"/>
</dbReference>
<organism evidence="10 11">
    <name type="scientific">Penicillium ucsense</name>
    <dbReference type="NCBI Taxonomy" id="2839758"/>
    <lineage>
        <taxon>Eukaryota</taxon>
        <taxon>Fungi</taxon>
        <taxon>Dikarya</taxon>
        <taxon>Ascomycota</taxon>
        <taxon>Pezizomycotina</taxon>
        <taxon>Eurotiomycetes</taxon>
        <taxon>Eurotiomycetidae</taxon>
        <taxon>Eurotiales</taxon>
        <taxon>Aspergillaceae</taxon>
        <taxon>Penicillium</taxon>
    </lineage>
</organism>
<dbReference type="GO" id="GO:0005634">
    <property type="term" value="C:nucleus"/>
    <property type="evidence" value="ECO:0007669"/>
    <property type="project" value="UniProtKB-SubCell"/>
</dbReference>
<feature type="region of interest" description="Disordered" evidence="8">
    <location>
        <begin position="105"/>
        <end position="143"/>
    </location>
</feature>
<proteinExistence type="predicted"/>
<evidence type="ECO:0000313" key="10">
    <source>
        <dbReference type="EMBL" id="KAF7713173.1"/>
    </source>
</evidence>
<gene>
    <name evidence="10" type="ORF">PECM_001534</name>
</gene>
<evidence type="ECO:0000313" key="11">
    <source>
        <dbReference type="Proteomes" id="UP000631181"/>
    </source>
</evidence>
<feature type="region of interest" description="Disordered" evidence="8">
    <location>
        <begin position="237"/>
        <end position="420"/>
    </location>
</feature>
<feature type="compositionally biased region" description="Basic and acidic residues" evidence="8">
    <location>
        <begin position="658"/>
        <end position="671"/>
    </location>
</feature>
<accession>A0A8J8W0Q7</accession>
<keyword evidence="11" id="KW-1185">Reference proteome</keyword>
<dbReference type="SMART" id="SM00355">
    <property type="entry name" value="ZnF_C2H2"/>
    <property type="match status" value="3"/>
</dbReference>
<feature type="compositionally biased region" description="Basic and acidic residues" evidence="8">
    <location>
        <begin position="15"/>
        <end position="25"/>
    </location>
</feature>
<dbReference type="OrthoDB" id="3524154at2759"/>
<keyword evidence="2" id="KW-0479">Metal-binding</keyword>
<dbReference type="InterPro" id="IPR057026">
    <property type="entry name" value="Znf-C2H2_ascomycetes"/>
</dbReference>
<feature type="region of interest" description="Disordered" evidence="8">
    <location>
        <begin position="658"/>
        <end position="694"/>
    </location>
</feature>
<feature type="compositionally biased region" description="Polar residues" evidence="8">
    <location>
        <begin position="117"/>
        <end position="127"/>
    </location>
</feature>
<evidence type="ECO:0000256" key="2">
    <source>
        <dbReference type="ARBA" id="ARBA00022723"/>
    </source>
</evidence>
<evidence type="ECO:0000256" key="5">
    <source>
        <dbReference type="ARBA" id="ARBA00022833"/>
    </source>
</evidence>
<comment type="subcellular location">
    <subcellularLocation>
        <location evidence="1">Nucleus</location>
    </subcellularLocation>
</comment>
<feature type="domain" description="C2H2-type" evidence="9">
    <location>
        <begin position="531"/>
        <end position="559"/>
    </location>
</feature>
<dbReference type="Gene3D" id="3.30.160.60">
    <property type="entry name" value="Classic Zinc Finger"/>
    <property type="match status" value="1"/>
</dbReference>
<feature type="region of interest" description="Disordered" evidence="8">
    <location>
        <begin position="1"/>
        <end position="53"/>
    </location>
</feature>
<dbReference type="PROSITE" id="PS00028">
    <property type="entry name" value="ZINC_FINGER_C2H2_1"/>
    <property type="match status" value="1"/>
</dbReference>
<feature type="compositionally biased region" description="Polar residues" evidence="8">
    <location>
        <begin position="1"/>
        <end position="14"/>
    </location>
</feature>
<comment type="caution">
    <text evidence="10">The sequence shown here is derived from an EMBL/GenBank/DDBJ whole genome shotgun (WGS) entry which is preliminary data.</text>
</comment>
<dbReference type="PANTHER" id="PTHR16515:SF49">
    <property type="entry name" value="GASTRULA ZINC FINGER PROTEIN XLCGF49.1-LIKE-RELATED"/>
    <property type="match status" value="1"/>
</dbReference>
<sequence length="694" mass="76387">MDRRTSPPTSFNNWDQRECPSDQSHRMSHSSFTSRGPLPIPSQPVMHTVPPPLPPPTHIRELETGYDAGWLYANSYRATTHLPPLNSNSSLLGGHRRADVIPHSDSMDIDELDGRQNRSQSSHSSGAQIRVQPPPPTDEGFPNSISVLPTGAVLKGEQNFSLRSVKDSSNAYDQHLLSKIGNSLSPRNSISQGSDHRGSISTLTVPSISSRASSNLPSPGAFDAGSILDLKWLPSPQADAVSPRSKSHWLDRFEGRSPSEDSNTPSAIFDHDGMREGGRRRYQGTTPSREDSISLPSHSHRGSYDLGVFSDYENESQADESARPRQFILREPTPPFPDGTKLGMKRRASSPPREPVGESLHLMTNNGDLSQRRTSGQPFANTLSVNTSYPSSRRALSASSSLSIRTSGSYSSTLSIGGSSMTSLSPYDRLSPGGLSPGSDLDVYHEKSILNTNPPASLVQALPRPINIPSSLEPPVIDSAGKVNLPNVLSVPRISHGSKISGLYICDCCPKKPKKFDNPEDLRSHEMEKQYSCQYCNNRFKNKNEAERHQNSLHLRRYSWSCVALPSFQAAFHASSSPSCQTSAGPSHDSCGYCGKEFSNFPQPDWDRRFEHLTTLHKFGECNNAKKFFRADHFRQHLKHSHAGSSGKWTNILENACMKEEQPPEPRDKGRNVSGSQKSGPLPTDIIDEVIREE</sequence>
<feature type="region of interest" description="Disordered" evidence="8">
    <location>
        <begin position="181"/>
        <end position="201"/>
    </location>
</feature>
<evidence type="ECO:0000256" key="4">
    <source>
        <dbReference type="ARBA" id="ARBA00022771"/>
    </source>
</evidence>
<keyword evidence="3" id="KW-0677">Repeat</keyword>
<dbReference type="EMBL" id="WIWV01000130">
    <property type="protein sequence ID" value="KAF7713173.1"/>
    <property type="molecule type" value="Genomic_DNA"/>
</dbReference>
<evidence type="ECO:0000256" key="8">
    <source>
        <dbReference type="SAM" id="MobiDB-lite"/>
    </source>
</evidence>
<keyword evidence="5" id="KW-0862">Zinc</keyword>
<feature type="compositionally biased region" description="Basic and acidic residues" evidence="8">
    <location>
        <begin position="269"/>
        <end position="279"/>
    </location>
</feature>
<dbReference type="AlphaFoldDB" id="A0A8J8W0Q7"/>
<keyword evidence="6" id="KW-0539">Nucleus</keyword>
<dbReference type="SUPFAM" id="SSF57667">
    <property type="entry name" value="beta-beta-alpha zinc fingers"/>
    <property type="match status" value="1"/>
</dbReference>
<evidence type="ECO:0000256" key="1">
    <source>
        <dbReference type="ARBA" id="ARBA00004123"/>
    </source>
</evidence>
<evidence type="ECO:0000256" key="7">
    <source>
        <dbReference type="PROSITE-ProRule" id="PRU00042"/>
    </source>
</evidence>
<reference evidence="10" key="1">
    <citation type="journal article" date="2020" name="Front. Microbiol.">
        <title>Gene regulatory networks of Penicillium echinulatum 2HH and Penicillium oxalicum 114-2 inferred by a computational biology approach.</title>
        <authorList>
            <person name="Lenz A.R."/>
            <person name="Galan-Vasquez E."/>
            <person name="Balbinot E."/>
            <person name="De Abreu F.P."/>
            <person name="De Oliveira N.S."/>
            <person name="Da Rosa L.O."/>
            <person name="De Avila E Silva S."/>
            <person name="Camassola M."/>
            <person name="Dillon A.J.P."/>
            <person name="Perez-Rueda E."/>
        </authorList>
    </citation>
    <scope>NUCLEOTIDE SEQUENCE</scope>
    <source>
        <strain evidence="10">S1M29</strain>
    </source>
</reference>
<evidence type="ECO:0000259" key="9">
    <source>
        <dbReference type="PROSITE" id="PS50157"/>
    </source>
</evidence>
<evidence type="ECO:0000256" key="3">
    <source>
        <dbReference type="ARBA" id="ARBA00022737"/>
    </source>
</evidence>
<feature type="compositionally biased region" description="Basic and acidic residues" evidence="8">
    <location>
        <begin position="248"/>
        <end position="259"/>
    </location>
</feature>
<dbReference type="GO" id="GO:0008270">
    <property type="term" value="F:zinc ion binding"/>
    <property type="evidence" value="ECO:0007669"/>
    <property type="project" value="UniProtKB-KW"/>
</dbReference>
<keyword evidence="4 7" id="KW-0863">Zinc-finger</keyword>
<feature type="compositionally biased region" description="Low complexity" evidence="8">
    <location>
        <begin position="388"/>
        <end position="420"/>
    </location>
</feature>